<dbReference type="Pfam" id="PF03106">
    <property type="entry name" value="WRKY"/>
    <property type="match status" value="2"/>
</dbReference>
<evidence type="ECO:0000259" key="8">
    <source>
        <dbReference type="PROSITE" id="PS50811"/>
    </source>
</evidence>
<dbReference type="AlphaFoldDB" id="A0ABD1HKM6"/>
<feature type="region of interest" description="Disordered" evidence="7">
    <location>
        <begin position="240"/>
        <end position="334"/>
    </location>
</feature>
<feature type="region of interest" description="Disordered" evidence="7">
    <location>
        <begin position="154"/>
        <end position="198"/>
    </location>
</feature>
<reference evidence="9 10" key="1">
    <citation type="submission" date="2024-06" db="EMBL/GenBank/DDBJ databases">
        <title>A chromosome level genome sequence of Diviner's sage (Salvia divinorum).</title>
        <authorList>
            <person name="Ford S.A."/>
            <person name="Ro D.-K."/>
            <person name="Ness R.W."/>
            <person name="Phillips M.A."/>
        </authorList>
    </citation>
    <scope>NUCLEOTIDE SEQUENCE [LARGE SCALE GENOMIC DNA]</scope>
    <source>
        <strain evidence="9">SAF-2024a</strain>
        <tissue evidence="9">Leaf</tissue>
    </source>
</reference>
<evidence type="ECO:0000256" key="6">
    <source>
        <dbReference type="ARBA" id="ARBA00023242"/>
    </source>
</evidence>
<dbReference type="InterPro" id="IPR044810">
    <property type="entry name" value="WRKY_plant"/>
</dbReference>
<evidence type="ECO:0000256" key="4">
    <source>
        <dbReference type="ARBA" id="ARBA00023125"/>
    </source>
</evidence>
<feature type="compositionally biased region" description="Polar residues" evidence="7">
    <location>
        <begin position="321"/>
        <end position="330"/>
    </location>
</feature>
<dbReference type="FunFam" id="2.20.25.80:FF:000001">
    <property type="entry name" value="WRKY transcription factor 33"/>
    <property type="match status" value="1"/>
</dbReference>
<feature type="compositionally biased region" description="Low complexity" evidence="7">
    <location>
        <begin position="409"/>
        <end position="422"/>
    </location>
</feature>
<protein>
    <submittedName>
        <fullName evidence="9">WRKY transcription factor 4</fullName>
    </submittedName>
</protein>
<evidence type="ECO:0000256" key="5">
    <source>
        <dbReference type="ARBA" id="ARBA00023163"/>
    </source>
</evidence>
<feature type="compositionally biased region" description="Basic and acidic residues" evidence="7">
    <location>
        <begin position="300"/>
        <end position="317"/>
    </location>
</feature>
<proteinExistence type="predicted"/>
<dbReference type="GO" id="GO:0003677">
    <property type="term" value="F:DNA binding"/>
    <property type="evidence" value="ECO:0007669"/>
    <property type="project" value="UniProtKB-KW"/>
</dbReference>
<feature type="compositionally biased region" description="Polar residues" evidence="7">
    <location>
        <begin position="154"/>
        <end position="184"/>
    </location>
</feature>
<feature type="compositionally biased region" description="Polar residues" evidence="7">
    <location>
        <begin position="265"/>
        <end position="290"/>
    </location>
</feature>
<feature type="domain" description="WRKY" evidence="8">
    <location>
        <begin position="343"/>
        <end position="408"/>
    </location>
</feature>
<evidence type="ECO:0000256" key="1">
    <source>
        <dbReference type="ARBA" id="ARBA00004123"/>
    </source>
</evidence>
<keyword evidence="2" id="KW-0677">Repeat</keyword>
<keyword evidence="6" id="KW-0539">Nucleus</keyword>
<accession>A0ABD1HKM6</accession>
<evidence type="ECO:0000256" key="2">
    <source>
        <dbReference type="ARBA" id="ARBA00022737"/>
    </source>
</evidence>
<keyword evidence="4" id="KW-0238">DNA-binding</keyword>
<dbReference type="Gene3D" id="2.20.25.80">
    <property type="entry name" value="WRKY domain"/>
    <property type="match status" value="2"/>
</dbReference>
<keyword evidence="3" id="KW-0805">Transcription regulation</keyword>
<sequence>MAENKLPQPSSKPPPSITLPPRTSIETLFTGGSGASPGPMSLVSSFFAENDTDNDCRSFSQLLAGAMPFPAERSGSGSGEFRFQQNRPADLGVTHPPGAFTIPPGLNPASLLDSPDLFSSQGHFGLSHQQIIAQISGQAQMQFQYPSAPLPSIQQHIPPSLPDTKTISESSDFSQPDQKFQSANLAVDKPTDDGYNWRKYGQKQVKGSEFPRSYYKCTHPSCPVKKKVERSLDGQITEIIYKGQHNHPQPTKRPKDTGTSHRNSEFSAQSLSKPNEGSSQLTPEQVSGSSDSEEAAAVETRVDGGHEDEPESKRRIAEVQNPEQTNSSHRTVTEPRIIVQTTSEVDLLDDGYRWRKYGQKVVKGNPYPRSYYKCTTAECNVRKHVERAATDPKAVITTYEGKHNHDVPAAKNSSHSNANAAATQLRSHNPIANRPAASRGVEYGNEQQSIALLQFKEEQLT</sequence>
<name>A0ABD1HKM6_SALDI</name>
<comment type="subcellular location">
    <subcellularLocation>
        <location evidence="1">Nucleus</location>
    </subcellularLocation>
</comment>
<comment type="caution">
    <text evidence="9">The sequence shown here is derived from an EMBL/GenBank/DDBJ whole genome shotgun (WGS) entry which is preliminary data.</text>
</comment>
<dbReference type="SMART" id="SM00774">
    <property type="entry name" value="WRKY"/>
    <property type="match status" value="2"/>
</dbReference>
<evidence type="ECO:0000256" key="7">
    <source>
        <dbReference type="SAM" id="MobiDB-lite"/>
    </source>
</evidence>
<organism evidence="9 10">
    <name type="scientific">Salvia divinorum</name>
    <name type="common">Maria pastora</name>
    <name type="synonym">Diviner's sage</name>
    <dbReference type="NCBI Taxonomy" id="28513"/>
    <lineage>
        <taxon>Eukaryota</taxon>
        <taxon>Viridiplantae</taxon>
        <taxon>Streptophyta</taxon>
        <taxon>Embryophyta</taxon>
        <taxon>Tracheophyta</taxon>
        <taxon>Spermatophyta</taxon>
        <taxon>Magnoliopsida</taxon>
        <taxon>eudicotyledons</taxon>
        <taxon>Gunneridae</taxon>
        <taxon>Pentapetalae</taxon>
        <taxon>asterids</taxon>
        <taxon>lamiids</taxon>
        <taxon>Lamiales</taxon>
        <taxon>Lamiaceae</taxon>
        <taxon>Nepetoideae</taxon>
        <taxon>Mentheae</taxon>
        <taxon>Salviinae</taxon>
        <taxon>Salvia</taxon>
        <taxon>Salvia subgen. Calosphace</taxon>
    </lineage>
</organism>
<evidence type="ECO:0000313" key="9">
    <source>
        <dbReference type="EMBL" id="KAL1556664.1"/>
    </source>
</evidence>
<evidence type="ECO:0000313" key="10">
    <source>
        <dbReference type="Proteomes" id="UP001567538"/>
    </source>
</evidence>
<feature type="domain" description="WRKY" evidence="8">
    <location>
        <begin position="186"/>
        <end position="250"/>
    </location>
</feature>
<dbReference type="FunFam" id="2.20.25.80:FF:000006">
    <property type="entry name" value="WRKY transcription factor"/>
    <property type="match status" value="1"/>
</dbReference>
<dbReference type="SUPFAM" id="SSF118290">
    <property type="entry name" value="WRKY DNA-binding domain"/>
    <property type="match status" value="2"/>
</dbReference>
<dbReference type="Proteomes" id="UP001567538">
    <property type="component" value="Unassembled WGS sequence"/>
</dbReference>
<dbReference type="InterPro" id="IPR036576">
    <property type="entry name" value="WRKY_dom_sf"/>
</dbReference>
<keyword evidence="10" id="KW-1185">Reference proteome</keyword>
<dbReference type="PANTHER" id="PTHR31221">
    <property type="entry name" value="WRKY TRANSCRIPTION FACTOR PROTEIN 1-RELATED"/>
    <property type="match status" value="1"/>
</dbReference>
<dbReference type="InterPro" id="IPR003657">
    <property type="entry name" value="WRKY_dom"/>
</dbReference>
<dbReference type="EMBL" id="JBEAFC010000005">
    <property type="protein sequence ID" value="KAL1556664.1"/>
    <property type="molecule type" value="Genomic_DNA"/>
</dbReference>
<gene>
    <name evidence="9" type="primary">WRKY4</name>
    <name evidence="9" type="ORF">AAHA92_12256</name>
</gene>
<dbReference type="GO" id="GO:0005634">
    <property type="term" value="C:nucleus"/>
    <property type="evidence" value="ECO:0007669"/>
    <property type="project" value="UniProtKB-SubCell"/>
</dbReference>
<feature type="compositionally biased region" description="Basic and acidic residues" evidence="7">
    <location>
        <begin position="253"/>
        <end position="264"/>
    </location>
</feature>
<keyword evidence="5" id="KW-0804">Transcription</keyword>
<feature type="region of interest" description="Disordered" evidence="7">
    <location>
        <begin position="406"/>
        <end position="443"/>
    </location>
</feature>
<feature type="region of interest" description="Disordered" evidence="7">
    <location>
        <begin position="1"/>
        <end position="36"/>
    </location>
</feature>
<dbReference type="PROSITE" id="PS50811">
    <property type="entry name" value="WRKY"/>
    <property type="match status" value="2"/>
</dbReference>
<evidence type="ECO:0000256" key="3">
    <source>
        <dbReference type="ARBA" id="ARBA00023015"/>
    </source>
</evidence>
<dbReference type="PANTHER" id="PTHR31221:SF130">
    <property type="entry name" value="WRKY TRANSCRIPTION FACTOR 3-RELATED"/>
    <property type="match status" value="1"/>
</dbReference>